<evidence type="ECO:0000313" key="11">
    <source>
        <dbReference type="Proteomes" id="UP000180280"/>
    </source>
</evidence>
<dbReference type="InterPro" id="IPR003838">
    <property type="entry name" value="ABC3_permease_C"/>
</dbReference>
<feature type="transmembrane region" description="Helical" evidence="7">
    <location>
        <begin position="266"/>
        <end position="291"/>
    </location>
</feature>
<feature type="transmembrane region" description="Helical" evidence="7">
    <location>
        <begin position="706"/>
        <end position="727"/>
    </location>
</feature>
<evidence type="ECO:0000256" key="4">
    <source>
        <dbReference type="ARBA" id="ARBA00022989"/>
    </source>
</evidence>
<evidence type="ECO:0000259" key="9">
    <source>
        <dbReference type="Pfam" id="PF12704"/>
    </source>
</evidence>
<feature type="transmembrane region" description="Helical" evidence="7">
    <location>
        <begin position="312"/>
        <end position="334"/>
    </location>
</feature>
<feature type="transmembrane region" description="Helical" evidence="7">
    <location>
        <begin position="656"/>
        <end position="685"/>
    </location>
</feature>
<dbReference type="RefSeq" id="WP_071111889.1">
    <property type="nucleotide sequence ID" value="NZ_MKCT01000001.1"/>
</dbReference>
<organism evidence="10 11">
    <name type="scientific">Chromobacterium sphagni</name>
    <dbReference type="NCBI Taxonomy" id="1903179"/>
    <lineage>
        <taxon>Bacteria</taxon>
        <taxon>Pseudomonadati</taxon>
        <taxon>Pseudomonadota</taxon>
        <taxon>Betaproteobacteria</taxon>
        <taxon>Neisseriales</taxon>
        <taxon>Chromobacteriaceae</taxon>
        <taxon>Chromobacterium</taxon>
    </lineage>
</organism>
<keyword evidence="11" id="KW-1185">Reference proteome</keyword>
<feature type="domain" description="ABC3 transporter permease C-terminal" evidence="8">
    <location>
        <begin position="271"/>
        <end position="389"/>
    </location>
</feature>
<protein>
    <recommendedName>
        <fullName evidence="12">ABC transporter permease</fullName>
    </recommendedName>
</protein>
<evidence type="ECO:0000256" key="3">
    <source>
        <dbReference type="ARBA" id="ARBA00022692"/>
    </source>
</evidence>
<dbReference type="Pfam" id="PF02687">
    <property type="entry name" value="FtsX"/>
    <property type="match status" value="2"/>
</dbReference>
<reference evidence="10 11" key="1">
    <citation type="submission" date="2016-09" db="EMBL/GenBank/DDBJ databases">
        <title>Chromobacterium muskegensis sp. nov., an insecticidal bacterium isolated from Sphagnum bogs.</title>
        <authorList>
            <person name="Sparks M.E."/>
            <person name="Blackburn M.B."/>
            <person name="Gundersen-Rindal D.E."/>
            <person name="Mitchell A."/>
            <person name="Farrar R."/>
            <person name="Kuhar D."/>
        </authorList>
    </citation>
    <scope>NUCLEOTIDE SEQUENCE [LARGE SCALE GENOMIC DNA]</scope>
    <source>
        <strain evidence="10 11">14B-1</strain>
    </source>
</reference>
<feature type="domain" description="MacB-like periplasmic core" evidence="9">
    <location>
        <begin position="30"/>
        <end position="232"/>
    </location>
</feature>
<feature type="transmembrane region" description="Helical" evidence="7">
    <location>
        <begin position="432"/>
        <end position="455"/>
    </location>
</feature>
<evidence type="ECO:0000256" key="7">
    <source>
        <dbReference type="SAM" id="Phobius"/>
    </source>
</evidence>
<keyword evidence="3 7" id="KW-0812">Transmembrane</keyword>
<evidence type="ECO:0000256" key="2">
    <source>
        <dbReference type="ARBA" id="ARBA00022475"/>
    </source>
</evidence>
<comment type="caution">
    <text evidence="10">The sequence shown here is derived from an EMBL/GenBank/DDBJ whole genome shotgun (WGS) entry which is preliminary data.</text>
</comment>
<evidence type="ECO:0000256" key="5">
    <source>
        <dbReference type="ARBA" id="ARBA00023136"/>
    </source>
</evidence>
<comment type="similarity">
    <text evidence="6">Belongs to the ABC-4 integral membrane protein family.</text>
</comment>
<evidence type="ECO:0000256" key="6">
    <source>
        <dbReference type="ARBA" id="ARBA00038076"/>
    </source>
</evidence>
<sequence>MKSLLLRHVGRSMLRIRYRLLVIAMICATTFGVLVGAYSAIDGLFHTVDTIQGGSQMADIELLFATDDHKNLPDFTQIPGVRQVETRLLLTGQAKLQPQGNVSALLISAPPAQFSNINRLKLLQGRLPMENDPQGIVLERNCASFYGKSIGDAIPVKIGYGQYRFTVRGVAESPEYLVAPLNPSVYVPTNGSLCVMFGADAFMDRQLGFPAINSALLRFSSPHAAEKAKAGIIELAQTRLSLDFALSRQEQFSQKFLELDLNTFKVFLPTVVLVFAITSVIVVFFLMYQWIKEERPQIAMLLTLGYSRAQLAFAYLLPAWVIILLALIMGLAVAEFDMWAFGSNYARAIGMPEPTLVLQPVYLAAAFLLLGGSVGIGMLLPLRSIASIAPIDVLREQSTTQTSHRTEALVQAARLVPGPFWLKYAIRNLLRAWPVSLVSSLAISASLAVTVSFYISLTSMEHTALGSVQQDRWQAVVDLDAPWWDDQIAKLQAALPHSRWVPFVKGGAQLISPNGGGLRVDNAFLLGITPRDQVRHVNLIQGRMLTDSDAQGIIIERRLAADHHARVGQPITLKVRGRIFQATVVGIHSSAVPGEIITLRPFAQQMLSLDGQFTGAYLVSGLDGKNAAALAHVPGIVRITSKDEIVAAILNISSHIWVIIHLSALMSIVVSALFILTSITFTIISRRGEYGMLRIIGYRDSLITRIVLAEAAMIAIVAALLAIPLAYGLGNTLNEQLTQVWFKVNTYLSWMDYLRVLLPALLAMPFATMPALRSVFRLPPTEILKERKFG</sequence>
<feature type="transmembrane region" description="Helical" evidence="7">
    <location>
        <begin position="747"/>
        <end position="767"/>
    </location>
</feature>
<accession>A0ABX3CHX4</accession>
<comment type="subcellular location">
    <subcellularLocation>
        <location evidence="1">Cell membrane</location>
        <topology evidence="1">Multi-pass membrane protein</topology>
    </subcellularLocation>
</comment>
<evidence type="ECO:0000313" key="10">
    <source>
        <dbReference type="EMBL" id="OHX21941.1"/>
    </source>
</evidence>
<dbReference type="Proteomes" id="UP000180280">
    <property type="component" value="Unassembled WGS sequence"/>
</dbReference>
<feature type="transmembrane region" description="Helical" evidence="7">
    <location>
        <begin position="361"/>
        <end position="382"/>
    </location>
</feature>
<dbReference type="InterPro" id="IPR050250">
    <property type="entry name" value="Macrolide_Exporter_MacB"/>
</dbReference>
<evidence type="ECO:0000259" key="8">
    <source>
        <dbReference type="Pfam" id="PF02687"/>
    </source>
</evidence>
<name>A0ABX3CHX4_9NEIS</name>
<gene>
    <name evidence="10" type="ORF">BI344_05430</name>
</gene>
<evidence type="ECO:0008006" key="12">
    <source>
        <dbReference type="Google" id="ProtNLM"/>
    </source>
</evidence>
<feature type="domain" description="ABC3 transporter permease C-terminal" evidence="8">
    <location>
        <begin position="664"/>
        <end position="780"/>
    </location>
</feature>
<feature type="domain" description="MacB-like periplasmic core" evidence="9">
    <location>
        <begin position="438"/>
        <end position="594"/>
    </location>
</feature>
<dbReference type="Pfam" id="PF12704">
    <property type="entry name" value="MacB_PCD"/>
    <property type="match status" value="2"/>
</dbReference>
<dbReference type="PANTHER" id="PTHR30572">
    <property type="entry name" value="MEMBRANE COMPONENT OF TRANSPORTER-RELATED"/>
    <property type="match status" value="1"/>
</dbReference>
<keyword evidence="2" id="KW-1003">Cell membrane</keyword>
<evidence type="ECO:0000256" key="1">
    <source>
        <dbReference type="ARBA" id="ARBA00004651"/>
    </source>
</evidence>
<dbReference type="InterPro" id="IPR025857">
    <property type="entry name" value="MacB_PCD"/>
</dbReference>
<dbReference type="PANTHER" id="PTHR30572:SF4">
    <property type="entry name" value="ABC TRANSPORTER PERMEASE YTRF"/>
    <property type="match status" value="1"/>
</dbReference>
<keyword evidence="5 7" id="KW-0472">Membrane</keyword>
<keyword evidence="4 7" id="KW-1133">Transmembrane helix</keyword>
<dbReference type="EMBL" id="MKCT01000001">
    <property type="protein sequence ID" value="OHX21941.1"/>
    <property type="molecule type" value="Genomic_DNA"/>
</dbReference>
<feature type="transmembrane region" description="Helical" evidence="7">
    <location>
        <begin position="20"/>
        <end position="41"/>
    </location>
</feature>
<proteinExistence type="inferred from homology"/>